<keyword evidence="4" id="KW-1185">Reference proteome</keyword>
<dbReference type="AlphaFoldDB" id="A0A7X1TRP3"/>
<evidence type="ECO:0000313" key="4">
    <source>
        <dbReference type="Proteomes" id="UP000484842"/>
    </source>
</evidence>
<comment type="caution">
    <text evidence="3">The sequence shown here is derived from an EMBL/GenBank/DDBJ whole genome shotgun (WGS) entry which is preliminary data.</text>
</comment>
<evidence type="ECO:0000313" key="3">
    <source>
        <dbReference type="EMBL" id="MPY66626.1"/>
    </source>
</evidence>
<gene>
    <name evidence="3" type="ORF">F8S09_07950</name>
</gene>
<feature type="region of interest" description="Disordered" evidence="1">
    <location>
        <begin position="1"/>
        <end position="20"/>
    </location>
</feature>
<evidence type="ECO:0000256" key="2">
    <source>
        <dbReference type="SAM" id="Phobius"/>
    </source>
</evidence>
<dbReference type="Proteomes" id="UP000484842">
    <property type="component" value="Unassembled WGS sequence"/>
</dbReference>
<reference evidence="3 4" key="1">
    <citation type="submission" date="2019-10" db="EMBL/GenBank/DDBJ databases">
        <title>Deinococcus sp. isolated from soil.</title>
        <authorList>
            <person name="Li Y."/>
            <person name="Wang J."/>
        </authorList>
    </citation>
    <scope>NUCLEOTIDE SEQUENCE [LARGE SCALE GENOMIC DNA]</scope>
    <source>
        <strain evidence="3 4">SDU3-2</strain>
    </source>
</reference>
<dbReference type="RefSeq" id="WP_152870861.1">
    <property type="nucleotide sequence ID" value="NZ_WBSL01000002.1"/>
</dbReference>
<dbReference type="EMBL" id="WBSL01000002">
    <property type="protein sequence ID" value="MPY66626.1"/>
    <property type="molecule type" value="Genomic_DNA"/>
</dbReference>
<sequence length="129" mass="13390">MKTAPSGREAPGVSSHPEKQQRAGIKPLLLAALLGLASGVISSPNHIAFAGNLCEPSFQIGGQIEGKCLNLVTGWGWPTAFITDSAAVSVVGRVGPDDSFSLGNLLVNILFYYGVLSLTLGRGKQIGSR</sequence>
<protein>
    <submittedName>
        <fullName evidence="3">Uncharacterized protein</fullName>
    </submittedName>
</protein>
<keyword evidence="2" id="KW-1133">Transmembrane helix</keyword>
<name>A0A7X1TRP3_9DEIO</name>
<proteinExistence type="predicted"/>
<feature type="transmembrane region" description="Helical" evidence="2">
    <location>
        <begin position="28"/>
        <end position="49"/>
    </location>
</feature>
<organism evidence="3 4">
    <name type="scientific">Deinococcus terrestris</name>
    <dbReference type="NCBI Taxonomy" id="2651870"/>
    <lineage>
        <taxon>Bacteria</taxon>
        <taxon>Thermotogati</taxon>
        <taxon>Deinococcota</taxon>
        <taxon>Deinococci</taxon>
        <taxon>Deinococcales</taxon>
        <taxon>Deinococcaceae</taxon>
        <taxon>Deinococcus</taxon>
    </lineage>
</organism>
<evidence type="ECO:0000256" key="1">
    <source>
        <dbReference type="SAM" id="MobiDB-lite"/>
    </source>
</evidence>
<keyword evidence="2" id="KW-0812">Transmembrane</keyword>
<feature type="transmembrane region" description="Helical" evidence="2">
    <location>
        <begin position="102"/>
        <end position="121"/>
    </location>
</feature>
<accession>A0A7X1TRP3</accession>
<keyword evidence="2" id="KW-0472">Membrane</keyword>